<accession>A0A450U8Q9</accession>
<dbReference type="AlphaFoldDB" id="A0A450U8Q9"/>
<protein>
    <submittedName>
        <fullName evidence="2">Uncharacterized protein</fullName>
    </submittedName>
</protein>
<dbReference type="EMBL" id="CAADFF010000010">
    <property type="protein sequence ID" value="VFJ88395.1"/>
    <property type="molecule type" value="Genomic_DNA"/>
</dbReference>
<reference evidence="2" key="1">
    <citation type="submission" date="2019-02" db="EMBL/GenBank/DDBJ databases">
        <authorList>
            <person name="Gruber-Vodicka R. H."/>
            <person name="Seah K. B. B."/>
        </authorList>
    </citation>
    <scope>NUCLEOTIDE SEQUENCE</scope>
    <source>
        <strain evidence="2">BECK_M7</strain>
    </source>
</reference>
<name>A0A450U8Q9_9GAMM</name>
<proteinExistence type="predicted"/>
<sequence>MSKWIAQRDRLRGFRVANEDRMCFRLLCDIRAWDRPATETAWVFFIDPRQESILGVGSRIPTVSENSTHLHGTYITNAPVAIFSTDPGNHRGNMEGIRVSTIIILAPRGRYRRRGRSFIHANTRFGLNPSRYSFISRSASRMRQVLQKPVLRCQIPNHALSDTAALFVIALLFCAILAYGALEAG</sequence>
<keyword evidence="1" id="KW-0812">Transmembrane</keyword>
<gene>
    <name evidence="2" type="ORF">BECKLFY1418B_GA0070995_101012</name>
</gene>
<keyword evidence="1" id="KW-1133">Transmembrane helix</keyword>
<organism evidence="2">
    <name type="scientific">Candidatus Kentrum sp. LFY</name>
    <dbReference type="NCBI Taxonomy" id="2126342"/>
    <lineage>
        <taxon>Bacteria</taxon>
        <taxon>Pseudomonadati</taxon>
        <taxon>Pseudomonadota</taxon>
        <taxon>Gammaproteobacteria</taxon>
        <taxon>Candidatus Kentrum</taxon>
    </lineage>
</organism>
<keyword evidence="1" id="KW-0472">Membrane</keyword>
<evidence type="ECO:0000256" key="1">
    <source>
        <dbReference type="SAM" id="Phobius"/>
    </source>
</evidence>
<evidence type="ECO:0000313" key="2">
    <source>
        <dbReference type="EMBL" id="VFJ88395.1"/>
    </source>
</evidence>
<feature type="transmembrane region" description="Helical" evidence="1">
    <location>
        <begin position="164"/>
        <end position="182"/>
    </location>
</feature>